<dbReference type="GO" id="GO:0070291">
    <property type="term" value="P:N-acylethanolamine metabolic process"/>
    <property type="evidence" value="ECO:0007669"/>
    <property type="project" value="TreeGrafter"/>
</dbReference>
<accession>A0A165E8N7</accession>
<feature type="compositionally biased region" description="Polar residues" evidence="1">
    <location>
        <begin position="16"/>
        <end position="29"/>
    </location>
</feature>
<feature type="compositionally biased region" description="Basic and acidic residues" evidence="1">
    <location>
        <begin position="441"/>
        <end position="456"/>
    </location>
</feature>
<dbReference type="SUPFAM" id="SSF56281">
    <property type="entry name" value="Metallo-hydrolase/oxidoreductase"/>
    <property type="match status" value="1"/>
</dbReference>
<dbReference type="EMBL" id="KV426159">
    <property type="protein sequence ID" value="KZV86327.1"/>
    <property type="molecule type" value="Genomic_DNA"/>
</dbReference>
<dbReference type="Proteomes" id="UP000077266">
    <property type="component" value="Unassembled WGS sequence"/>
</dbReference>
<dbReference type="Gene3D" id="3.60.15.10">
    <property type="entry name" value="Ribonuclease Z/Hydroxyacylglutathione hydrolase-like"/>
    <property type="match status" value="1"/>
</dbReference>
<keyword evidence="3" id="KW-0378">Hydrolase</keyword>
<keyword evidence="4" id="KW-1185">Reference proteome</keyword>
<feature type="domain" description="Metallo-beta-lactamase" evidence="2">
    <location>
        <begin position="117"/>
        <end position="224"/>
    </location>
</feature>
<feature type="compositionally biased region" description="Low complexity" evidence="1">
    <location>
        <begin position="499"/>
        <end position="516"/>
    </location>
</feature>
<dbReference type="AlphaFoldDB" id="A0A165E8N7"/>
<feature type="compositionally biased region" description="Basic and acidic residues" evidence="1">
    <location>
        <begin position="521"/>
        <end position="537"/>
    </location>
</feature>
<dbReference type="InterPro" id="IPR001279">
    <property type="entry name" value="Metallo-B-lactamas"/>
</dbReference>
<feature type="compositionally biased region" description="Low complexity" evidence="1">
    <location>
        <begin position="1"/>
        <end position="15"/>
    </location>
</feature>
<feature type="region of interest" description="Disordered" evidence="1">
    <location>
        <begin position="440"/>
        <end position="462"/>
    </location>
</feature>
<dbReference type="PANTHER" id="PTHR15032">
    <property type="entry name" value="N-ACYL-PHOSPHATIDYLETHANOLAMINE-HYDROLYZING PHOSPHOLIPASE D"/>
    <property type="match status" value="1"/>
</dbReference>
<dbReference type="GO" id="GO:0070290">
    <property type="term" value="F:N-acylphosphatidylethanolamine-specific phospholipase D activity"/>
    <property type="evidence" value="ECO:0007669"/>
    <property type="project" value="TreeGrafter"/>
</dbReference>
<evidence type="ECO:0000259" key="2">
    <source>
        <dbReference type="Pfam" id="PF12706"/>
    </source>
</evidence>
<protein>
    <submittedName>
        <fullName evidence="3">Metallo-hydrolase/oxidoreductase</fullName>
    </submittedName>
</protein>
<feature type="compositionally biased region" description="Low complexity" evidence="1">
    <location>
        <begin position="242"/>
        <end position="253"/>
    </location>
</feature>
<dbReference type="InParanoid" id="A0A165E8N7"/>
<name>A0A165E8N7_EXIGL</name>
<feature type="region of interest" description="Disordered" evidence="1">
    <location>
        <begin position="1"/>
        <end position="43"/>
    </location>
</feature>
<evidence type="ECO:0000313" key="4">
    <source>
        <dbReference type="Proteomes" id="UP000077266"/>
    </source>
</evidence>
<dbReference type="GO" id="GO:0005737">
    <property type="term" value="C:cytoplasm"/>
    <property type="evidence" value="ECO:0007669"/>
    <property type="project" value="TreeGrafter"/>
</dbReference>
<sequence length="553" mass="58742">MLSLPSSRTQSSSSLPATTQAHHAGTSSKPAYRNPWTEQPSSPGGAFNYAEWLNTARTRAQSLPSLEWARDHPASARVRPVKVVKPDFTQPDPGYVKATWLGHAGYLVQLPGVSSSIVFDPMFSERAGPSQGSYAVGPARFAPPPCAVQDLPDDVQFVCISHNHYDHLDLTSILGIYAKRGKGVTFLVPLGNKAWFVSCGVPDEQVIEFDWWEDFTLTLPFSGVPRTIPSTTSFASSLSGYTTAPTTPGTSTPNLTPGNSSPTMATLRITCVPAQHSSGRSVTDQRTTLWCGWIVELFAPSPSSPSSSESEDITTPYETPSAPMRRLASVYHAGDTGYVTPRGPAPFFAEIGERFGPLDLALVPIWRGGSLGFVAAMGLRLVHAPSPTNPLSALHASPSEGRAIARAVNARHALAMHFATFVGSAHEASEPIVELALLRQSESEPERDGAKSKSQDEVLGPETQVLNRETLDAGAGAGLSLWGKKAQGGGVLRKLTSLSNRGSRSNSRAGSRAGSGDEAESDAREGEDEAGRWKDEGGFGWVDIGGSALVPLA</sequence>
<dbReference type="Pfam" id="PF12706">
    <property type="entry name" value="Lactamase_B_2"/>
    <property type="match status" value="1"/>
</dbReference>
<dbReference type="InterPro" id="IPR036866">
    <property type="entry name" value="RibonucZ/Hydroxyglut_hydro"/>
</dbReference>
<dbReference type="PANTHER" id="PTHR15032:SF27">
    <property type="entry name" value="N-ACYL-PHOSPHATIDYLETHANOLAMINE-HYDROLYZING PHOSPHOLIPASE D"/>
    <property type="match status" value="1"/>
</dbReference>
<organism evidence="3 4">
    <name type="scientific">Exidia glandulosa HHB12029</name>
    <dbReference type="NCBI Taxonomy" id="1314781"/>
    <lineage>
        <taxon>Eukaryota</taxon>
        <taxon>Fungi</taxon>
        <taxon>Dikarya</taxon>
        <taxon>Basidiomycota</taxon>
        <taxon>Agaricomycotina</taxon>
        <taxon>Agaricomycetes</taxon>
        <taxon>Auriculariales</taxon>
        <taxon>Exidiaceae</taxon>
        <taxon>Exidia</taxon>
    </lineage>
</organism>
<dbReference type="GO" id="GO:0070292">
    <property type="term" value="P:N-acylphosphatidylethanolamine metabolic process"/>
    <property type="evidence" value="ECO:0007669"/>
    <property type="project" value="TreeGrafter"/>
</dbReference>
<dbReference type="OrthoDB" id="332863at2759"/>
<gene>
    <name evidence="3" type="ORF">EXIGLDRAFT_681105</name>
</gene>
<evidence type="ECO:0000313" key="3">
    <source>
        <dbReference type="EMBL" id="KZV86327.1"/>
    </source>
</evidence>
<reference evidence="3 4" key="1">
    <citation type="journal article" date="2016" name="Mol. Biol. Evol.">
        <title>Comparative Genomics of Early-Diverging Mushroom-Forming Fungi Provides Insights into the Origins of Lignocellulose Decay Capabilities.</title>
        <authorList>
            <person name="Nagy L.G."/>
            <person name="Riley R."/>
            <person name="Tritt A."/>
            <person name="Adam C."/>
            <person name="Daum C."/>
            <person name="Floudas D."/>
            <person name="Sun H."/>
            <person name="Yadav J.S."/>
            <person name="Pangilinan J."/>
            <person name="Larsson K.H."/>
            <person name="Matsuura K."/>
            <person name="Barry K."/>
            <person name="Labutti K."/>
            <person name="Kuo R."/>
            <person name="Ohm R.A."/>
            <person name="Bhattacharya S.S."/>
            <person name="Shirouzu T."/>
            <person name="Yoshinaga Y."/>
            <person name="Martin F.M."/>
            <person name="Grigoriev I.V."/>
            <person name="Hibbett D.S."/>
        </authorList>
    </citation>
    <scope>NUCLEOTIDE SEQUENCE [LARGE SCALE GENOMIC DNA]</scope>
    <source>
        <strain evidence="3 4">HHB12029</strain>
    </source>
</reference>
<feature type="region of interest" description="Disordered" evidence="1">
    <location>
        <begin position="237"/>
        <end position="262"/>
    </location>
</feature>
<feature type="region of interest" description="Disordered" evidence="1">
    <location>
        <begin position="494"/>
        <end position="553"/>
    </location>
</feature>
<evidence type="ECO:0000256" key="1">
    <source>
        <dbReference type="SAM" id="MobiDB-lite"/>
    </source>
</evidence>
<proteinExistence type="predicted"/>